<evidence type="ECO:0000256" key="1">
    <source>
        <dbReference type="SAM" id="MobiDB-lite"/>
    </source>
</evidence>
<dbReference type="RefSeq" id="WP_002508257.1">
    <property type="nucleotide sequence ID" value="NZ_CP013114.1"/>
</dbReference>
<keyword evidence="6" id="KW-1185">Reference proteome</keyword>
<proteinExistence type="predicted"/>
<gene>
    <name evidence="4" type="ORF">ASS94_03885</name>
    <name evidence="3" type="ORF">M4L89_13820</name>
</gene>
<dbReference type="OrthoDB" id="2413371at2"/>
<dbReference type="EMBL" id="JAMBQA010000012">
    <property type="protein sequence ID" value="MDG0847303.1"/>
    <property type="molecule type" value="Genomic_DNA"/>
</dbReference>
<organism evidence="3 6">
    <name type="scientific">Staphylococcus equorum</name>
    <dbReference type="NCBI Taxonomy" id="246432"/>
    <lineage>
        <taxon>Bacteria</taxon>
        <taxon>Bacillati</taxon>
        <taxon>Bacillota</taxon>
        <taxon>Bacilli</taxon>
        <taxon>Bacillales</taxon>
        <taxon>Staphylococcaceae</taxon>
        <taxon>Staphylococcus</taxon>
    </lineage>
</organism>
<dbReference type="Proteomes" id="UP001152422">
    <property type="component" value="Unassembled WGS sequence"/>
</dbReference>
<keyword evidence="2" id="KW-0472">Membrane</keyword>
<sequence length="77" mass="8737">MSQKDQPEVIDPDDQRYKDPDHFNKHSQKPYAGTHQHQSYNYTKNIGCGCGPFGCLSGCITLILLSSLLTFLLNFLF</sequence>
<evidence type="ECO:0000313" key="3">
    <source>
        <dbReference type="EMBL" id="MDG0847303.1"/>
    </source>
</evidence>
<name>A0A1B1G4Z3_9STAP</name>
<evidence type="ECO:0000313" key="5">
    <source>
        <dbReference type="Proteomes" id="UP000095464"/>
    </source>
</evidence>
<keyword evidence="2" id="KW-0812">Transmembrane</keyword>
<evidence type="ECO:0000256" key="2">
    <source>
        <dbReference type="SAM" id="Phobius"/>
    </source>
</evidence>
<evidence type="ECO:0000313" key="6">
    <source>
        <dbReference type="Proteomes" id="UP001152422"/>
    </source>
</evidence>
<dbReference type="STRING" id="246432.SE1039_06000"/>
<reference evidence="5" key="1">
    <citation type="submission" date="2015-11" db="EMBL/GenBank/DDBJ databases">
        <title>Genomic diversity of Staphylococcus saprophyticus strains from urinary tract infections, animal surfaces, and fermented foods.</title>
        <authorList>
            <person name="Wolfe B.E."/>
        </authorList>
    </citation>
    <scope>NUCLEOTIDE SEQUENCE [LARGE SCALE GENOMIC DNA]</scope>
    <source>
        <strain evidence="5">738_7</strain>
    </source>
</reference>
<feature type="region of interest" description="Disordered" evidence="1">
    <location>
        <begin position="1"/>
        <end position="32"/>
    </location>
</feature>
<feature type="compositionally biased region" description="Basic and acidic residues" evidence="1">
    <location>
        <begin position="13"/>
        <end position="24"/>
    </location>
</feature>
<keyword evidence="2" id="KW-1133">Transmembrane helix</keyword>
<comment type="caution">
    <text evidence="3">The sequence shown here is derived from an EMBL/GenBank/DDBJ whole genome shotgun (WGS) entry which is preliminary data.</text>
</comment>
<reference evidence="4" key="2">
    <citation type="submission" date="2015-11" db="EMBL/GenBank/DDBJ databases">
        <authorList>
            <person name="Wolfe B.E."/>
        </authorList>
    </citation>
    <scope>NUCLEOTIDE SEQUENCE</scope>
    <source>
        <strain evidence="4">738_7</strain>
    </source>
</reference>
<evidence type="ECO:0000313" key="4">
    <source>
        <dbReference type="EMBL" id="OEK58287.1"/>
    </source>
</evidence>
<reference evidence="3" key="3">
    <citation type="submission" date="2022-05" db="EMBL/GenBank/DDBJ databases">
        <title>Comparative genomics of Staphylococcus equorum isolates.</title>
        <authorList>
            <person name="Luelf R.H."/>
        </authorList>
    </citation>
    <scope>NUCLEOTIDE SEQUENCE</scope>
    <source>
        <strain evidence="3">TMW 2.2497</strain>
    </source>
</reference>
<feature type="transmembrane region" description="Helical" evidence="2">
    <location>
        <begin position="53"/>
        <end position="76"/>
    </location>
</feature>
<dbReference type="EMBL" id="LNPX01000014">
    <property type="protein sequence ID" value="OEK58287.1"/>
    <property type="molecule type" value="Genomic_DNA"/>
</dbReference>
<dbReference type="AlphaFoldDB" id="A0A1B1G4Z3"/>
<protein>
    <submittedName>
        <fullName evidence="3">Uncharacterized protein</fullName>
    </submittedName>
</protein>
<accession>A0A1B1G4Z3</accession>
<dbReference type="Proteomes" id="UP000095464">
    <property type="component" value="Unassembled WGS sequence"/>
</dbReference>
<dbReference type="KEGG" id="seqo:SE1039_06000"/>